<dbReference type="AlphaFoldDB" id="A0A7V6A2A8"/>
<dbReference type="EMBL" id="DTGR01000061">
    <property type="protein sequence ID" value="HHS28845.1"/>
    <property type="molecule type" value="Genomic_DNA"/>
</dbReference>
<proteinExistence type="predicted"/>
<sequence>MGILRKMPPLPLPVYQSEKPGSERAWVIPEMKNLMMPGAPPFLCRVAGGLHVGFVTLLHKML</sequence>
<name>A0A7V6A2A8_9BACT</name>
<gene>
    <name evidence="1" type="ORF">ENV52_03985</name>
</gene>
<comment type="caution">
    <text evidence="1">The sequence shown here is derived from an EMBL/GenBank/DDBJ whole genome shotgun (WGS) entry which is preliminary data.</text>
</comment>
<reference evidence="1" key="1">
    <citation type="journal article" date="2020" name="mSystems">
        <title>Genome- and Community-Level Interaction Insights into Carbon Utilization and Element Cycling Functions of Hydrothermarchaeota in Hydrothermal Sediment.</title>
        <authorList>
            <person name="Zhou Z."/>
            <person name="Liu Y."/>
            <person name="Xu W."/>
            <person name="Pan J."/>
            <person name="Luo Z.H."/>
            <person name="Li M."/>
        </authorList>
    </citation>
    <scope>NUCLEOTIDE SEQUENCE [LARGE SCALE GENOMIC DNA]</scope>
    <source>
        <strain evidence="1">SpSt-767</strain>
    </source>
</reference>
<protein>
    <submittedName>
        <fullName evidence="1">Uncharacterized protein</fullName>
    </submittedName>
</protein>
<evidence type="ECO:0000313" key="1">
    <source>
        <dbReference type="EMBL" id="HHS28845.1"/>
    </source>
</evidence>
<organism evidence="1">
    <name type="scientific">Desulfobacca acetoxidans</name>
    <dbReference type="NCBI Taxonomy" id="60893"/>
    <lineage>
        <taxon>Bacteria</taxon>
        <taxon>Pseudomonadati</taxon>
        <taxon>Thermodesulfobacteriota</taxon>
        <taxon>Desulfobaccia</taxon>
        <taxon>Desulfobaccales</taxon>
        <taxon>Desulfobaccaceae</taxon>
        <taxon>Desulfobacca</taxon>
    </lineage>
</organism>
<accession>A0A7V6A2A8</accession>